<evidence type="ECO:0000313" key="2">
    <source>
        <dbReference type="EMBL" id="TWB70011.1"/>
    </source>
</evidence>
<dbReference type="AlphaFoldDB" id="A0A560JFN7"/>
<protein>
    <submittedName>
        <fullName evidence="2">Uncharacterized protein</fullName>
    </submittedName>
</protein>
<name>A0A560JFN7_9BRAD</name>
<dbReference type="Proteomes" id="UP000315914">
    <property type="component" value="Unassembled WGS sequence"/>
</dbReference>
<evidence type="ECO:0000256" key="1">
    <source>
        <dbReference type="SAM" id="MobiDB-lite"/>
    </source>
</evidence>
<organism evidence="2 3">
    <name type="scientific">Bradyrhizobium sacchari</name>
    <dbReference type="NCBI Taxonomy" id="1399419"/>
    <lineage>
        <taxon>Bacteria</taxon>
        <taxon>Pseudomonadati</taxon>
        <taxon>Pseudomonadota</taxon>
        <taxon>Alphaproteobacteria</taxon>
        <taxon>Hyphomicrobiales</taxon>
        <taxon>Nitrobacteraceae</taxon>
        <taxon>Bradyrhizobium</taxon>
    </lineage>
</organism>
<reference evidence="2 3" key="1">
    <citation type="submission" date="2019-06" db="EMBL/GenBank/DDBJ databases">
        <title>Genomic Encyclopedia of Type Strains, Phase IV (KMG-V): Genome sequencing to study the core and pangenomes of soil and plant-associated prokaryotes.</title>
        <authorList>
            <person name="Whitman W."/>
        </authorList>
    </citation>
    <scope>NUCLEOTIDE SEQUENCE [LARGE SCALE GENOMIC DNA]</scope>
    <source>
        <strain evidence="2 3">BR 10556</strain>
    </source>
</reference>
<feature type="compositionally biased region" description="Basic and acidic residues" evidence="1">
    <location>
        <begin position="273"/>
        <end position="286"/>
    </location>
</feature>
<evidence type="ECO:0000313" key="3">
    <source>
        <dbReference type="Proteomes" id="UP000315914"/>
    </source>
</evidence>
<gene>
    <name evidence="2" type="ORF">FBZ95_1089</name>
</gene>
<feature type="region of interest" description="Disordered" evidence="1">
    <location>
        <begin position="267"/>
        <end position="286"/>
    </location>
</feature>
<dbReference type="STRING" id="1399419.A5906_09235"/>
<accession>A0A560JFN7</accession>
<proteinExistence type="predicted"/>
<keyword evidence="3" id="KW-1185">Reference proteome</keyword>
<comment type="caution">
    <text evidence="2">The sequence shown here is derived from an EMBL/GenBank/DDBJ whole genome shotgun (WGS) entry which is preliminary data.</text>
</comment>
<dbReference type="EMBL" id="VITW01000008">
    <property type="protein sequence ID" value="TWB70011.1"/>
    <property type="molecule type" value="Genomic_DNA"/>
</dbReference>
<sequence length="349" mass="38896">MEQDLPKDTAQTQPPAGAWQRILSWDSRLSVTKGLTAVTLLTGFLGGYFQYLNSYEQKVGEQAKADMDKATETFIDISNAFAEVQTQQENLLLGQFGSLRVQASPAFIPVDAKTLEPAPDDYSKSRATLKRNGPIFARKAEIYIDWASDIDRDPAGDHTLDQDPLTATLLTKYNFDCDSEANLPQFKGAIYGGGDPGRPTEELCNDPTADGLKAYVNLCARRSDGTIDPLQKVVTINWWSAKHHVLVMHHCFEALRSQLNPLQVPASNNGLSNDHKPEMTRPQDTGEHRLQLQARRLDAFMTLTMSRLDLIRVRYRPTGFFCHVPGVRDAVGYFSNKCLPIPPATKERA</sequence>